<gene>
    <name evidence="2" type="ORF">MAIC_51250</name>
</gene>
<organism evidence="2 3">
    <name type="scientific">Mycolicibacterium aichiense</name>
    <dbReference type="NCBI Taxonomy" id="1799"/>
    <lineage>
        <taxon>Bacteria</taxon>
        <taxon>Bacillati</taxon>
        <taxon>Actinomycetota</taxon>
        <taxon>Actinomycetes</taxon>
        <taxon>Mycobacteriales</taxon>
        <taxon>Mycobacteriaceae</taxon>
        <taxon>Mycolicibacterium</taxon>
    </lineage>
</organism>
<evidence type="ECO:0000313" key="3">
    <source>
        <dbReference type="Proteomes" id="UP000467327"/>
    </source>
</evidence>
<protein>
    <submittedName>
        <fullName evidence="2">Uncharacterized protein</fullName>
    </submittedName>
</protein>
<sequence length="97" mass="10315">MEGVTTIDRPPHTTTGPTALEDQHPVALLVGLYTGFASVILTFGFLWPLAPLFPAVLAGVAAVLPFKSHWHVARGAFYACLGVLAFEAVFVPILLLS</sequence>
<evidence type="ECO:0000256" key="1">
    <source>
        <dbReference type="SAM" id="Phobius"/>
    </source>
</evidence>
<keyword evidence="1" id="KW-0812">Transmembrane</keyword>
<keyword evidence="1" id="KW-1133">Transmembrane helix</keyword>
<name>A0AAD1MD99_9MYCO</name>
<keyword evidence="1" id="KW-0472">Membrane</keyword>
<feature type="transmembrane region" description="Helical" evidence="1">
    <location>
        <begin position="36"/>
        <end position="64"/>
    </location>
</feature>
<keyword evidence="3" id="KW-1185">Reference proteome</keyword>
<dbReference type="AlphaFoldDB" id="A0AAD1MD99"/>
<accession>A0AAD1MD99</accession>
<feature type="transmembrane region" description="Helical" evidence="1">
    <location>
        <begin position="76"/>
        <end position="96"/>
    </location>
</feature>
<evidence type="ECO:0000313" key="2">
    <source>
        <dbReference type="EMBL" id="BBX10322.1"/>
    </source>
</evidence>
<dbReference type="Proteomes" id="UP000467327">
    <property type="component" value="Chromosome"/>
</dbReference>
<dbReference type="KEGG" id="maic:MAIC_51250"/>
<dbReference type="EMBL" id="AP022561">
    <property type="protein sequence ID" value="BBX10322.1"/>
    <property type="molecule type" value="Genomic_DNA"/>
</dbReference>
<proteinExistence type="predicted"/>
<reference evidence="2 3" key="1">
    <citation type="journal article" date="2019" name="Emerg. Microbes Infect.">
        <title>Comprehensive subspecies identification of 175 nontuberculous mycobacteria species based on 7547 genomic profiles.</title>
        <authorList>
            <person name="Matsumoto Y."/>
            <person name="Kinjo T."/>
            <person name="Motooka D."/>
            <person name="Nabeya D."/>
            <person name="Jung N."/>
            <person name="Uechi K."/>
            <person name="Horii T."/>
            <person name="Iida T."/>
            <person name="Fujita J."/>
            <person name="Nakamura S."/>
        </authorList>
    </citation>
    <scope>NUCLEOTIDE SEQUENCE [LARGE SCALE GENOMIC DNA]</scope>
    <source>
        <strain evidence="2 3">JCM 6376</strain>
    </source>
</reference>